<evidence type="ECO:0000313" key="3">
    <source>
        <dbReference type="EnsemblMetazoa" id="Aqu2.1.06206_001"/>
    </source>
</evidence>
<evidence type="ECO:0000256" key="1">
    <source>
        <dbReference type="SAM" id="MobiDB-lite"/>
    </source>
</evidence>
<reference evidence="3" key="1">
    <citation type="submission" date="2017-05" db="UniProtKB">
        <authorList>
            <consortium name="EnsemblMetazoa"/>
        </authorList>
    </citation>
    <scope>IDENTIFICATION</scope>
</reference>
<organism evidence="3">
    <name type="scientific">Amphimedon queenslandica</name>
    <name type="common">Sponge</name>
    <dbReference type="NCBI Taxonomy" id="400682"/>
    <lineage>
        <taxon>Eukaryota</taxon>
        <taxon>Metazoa</taxon>
        <taxon>Porifera</taxon>
        <taxon>Demospongiae</taxon>
        <taxon>Heteroscleromorpha</taxon>
        <taxon>Haplosclerida</taxon>
        <taxon>Niphatidae</taxon>
        <taxon>Amphimedon</taxon>
    </lineage>
</organism>
<dbReference type="AlphaFoldDB" id="A0A1X7SVN2"/>
<feature type="compositionally biased region" description="Pro residues" evidence="1">
    <location>
        <begin position="219"/>
        <end position="259"/>
    </location>
</feature>
<dbReference type="OMA" id="YHGWDMD"/>
<sequence>SCRPGGSSSCHNPFGRGPPASGPRVSSPLDSDPANSHPSSLSASGQSDTEALPDPATSSTSGLPSLSTICHLQVPLLYHVPKAARNSWSGILSAALEDVVSRPTDLDSWSRLFMLPKCVLFLPPFRSRRKSHDLLYLIKERLQSWRNGEFLALWDKVTVRAAQLPRTGSSPQSDANVRRARRAVEAGHLSKAIQALSSRGLAPPSHESYLELLSKHPQSPLPASPLPLAPPDSLPPSSPPHTPLSPLPSSIPPSSPSVSPPLFSSPSPPPPTPPSPPPLLPTLFSPPLPSPSLTPAAVLQAVRSFPLDTAPGPTGLRASHIKEAVCCPSPCRAQSTLQQLTLFVVFLSSGDCPSSVIPHLCGATLLASLKKSGGLRPIAVGEVLRRLTSKCLSSLVLPQVRHILPPHQVGVGCSNGAESIVHSLKLILANQSIPSNSKCCLLLDFSNAFNCINRLSMFSEVRSKIPLLSNWVECCYGAQPNLLFGDYIIPSCCGVQQGDPLGPLLFSLVLQPIVERLESEVPGLVLNSWYLDDGVLCGSSDDLLAALTIIEDLGPSHGLHLNLSKSLLYLPPDIASNPHPLPSAIPSTSVGFVLLGAPVGPPDFCRSIVQERVESIKASLELLPLLEDSQSQFSLLRSCLGLPKLLCALRTTSPDVLSSVTMDFDAIIFDFLSELVGGSLTSWSRCKAALPIKLGGVGLRLASQHSSAIFLASVTACSPLILSLSGQEVPPSYVSAALVAFASSAELSDLTSISELDLPISQKSLSGLIDKVNYNALLSSTQDIRSKALLLSSSIPHAGDWIGVLPSPNLGLHLLDCEFRLCLRYCPSCCPLPSQGDPVPCA</sequence>
<dbReference type="Pfam" id="PF00078">
    <property type="entry name" value="RVT_1"/>
    <property type="match status" value="1"/>
</dbReference>
<proteinExistence type="predicted"/>
<dbReference type="InterPro" id="IPR043502">
    <property type="entry name" value="DNA/RNA_pol_sf"/>
</dbReference>
<dbReference type="SUPFAM" id="SSF56672">
    <property type="entry name" value="DNA/RNA polymerases"/>
    <property type="match status" value="1"/>
</dbReference>
<dbReference type="PANTHER" id="PTHR48462:SF1">
    <property type="entry name" value="PROTEIN, PUTATIVE-RELATED"/>
    <property type="match status" value="1"/>
</dbReference>
<feature type="region of interest" description="Disordered" evidence="1">
    <location>
        <begin position="1"/>
        <end position="63"/>
    </location>
</feature>
<dbReference type="OrthoDB" id="2016582at2759"/>
<accession>A0A1X7SVN2</accession>
<evidence type="ECO:0000259" key="2">
    <source>
        <dbReference type="Pfam" id="PF00078"/>
    </source>
</evidence>
<feature type="compositionally biased region" description="Pro residues" evidence="1">
    <location>
        <begin position="266"/>
        <end position="286"/>
    </location>
</feature>
<feature type="domain" description="Reverse transcriptase" evidence="2">
    <location>
        <begin position="370"/>
        <end position="570"/>
    </location>
</feature>
<dbReference type="EnsemblMetazoa" id="Aqu2.1.06206_001">
    <property type="protein sequence ID" value="Aqu2.1.06206_001"/>
    <property type="gene ID" value="Aqu2.1.06206"/>
</dbReference>
<dbReference type="eggNOG" id="KOG1075">
    <property type="taxonomic scope" value="Eukaryota"/>
</dbReference>
<name>A0A1X7SVN2_AMPQE</name>
<dbReference type="InterPro" id="IPR000477">
    <property type="entry name" value="RT_dom"/>
</dbReference>
<feature type="compositionally biased region" description="Polar residues" evidence="1">
    <location>
        <begin position="33"/>
        <end position="49"/>
    </location>
</feature>
<dbReference type="PANTHER" id="PTHR48462">
    <property type="entry name" value="PROTEIN, PUTATIVE-RELATED"/>
    <property type="match status" value="1"/>
</dbReference>
<feature type="region of interest" description="Disordered" evidence="1">
    <location>
        <begin position="215"/>
        <end position="286"/>
    </location>
</feature>
<protein>
    <recommendedName>
        <fullName evidence="2">Reverse transcriptase domain-containing protein</fullName>
    </recommendedName>
</protein>
<feature type="compositionally biased region" description="Polar residues" evidence="1">
    <location>
        <begin position="1"/>
        <end position="11"/>
    </location>
</feature>
<dbReference type="InParanoid" id="A0A1X7SVN2"/>